<evidence type="ECO:0000259" key="2">
    <source>
        <dbReference type="Pfam" id="PF13966"/>
    </source>
</evidence>
<keyword evidence="1" id="KW-0732">Signal</keyword>
<evidence type="ECO:0000313" key="3">
    <source>
        <dbReference type="EMBL" id="GAA0185918.1"/>
    </source>
</evidence>
<evidence type="ECO:0000313" key="4">
    <source>
        <dbReference type="Proteomes" id="UP001454036"/>
    </source>
</evidence>
<dbReference type="PANTHER" id="PTHR33659:SF11">
    <property type="entry name" value="TRANSMEMBRANE PROTEIN"/>
    <property type="match status" value="1"/>
</dbReference>
<evidence type="ECO:0000256" key="1">
    <source>
        <dbReference type="SAM" id="SignalP"/>
    </source>
</evidence>
<organism evidence="3 4">
    <name type="scientific">Lithospermum erythrorhizon</name>
    <name type="common">Purple gromwell</name>
    <name type="synonym">Lithospermum officinale var. erythrorhizon</name>
    <dbReference type="NCBI Taxonomy" id="34254"/>
    <lineage>
        <taxon>Eukaryota</taxon>
        <taxon>Viridiplantae</taxon>
        <taxon>Streptophyta</taxon>
        <taxon>Embryophyta</taxon>
        <taxon>Tracheophyta</taxon>
        <taxon>Spermatophyta</taxon>
        <taxon>Magnoliopsida</taxon>
        <taxon>eudicotyledons</taxon>
        <taxon>Gunneridae</taxon>
        <taxon>Pentapetalae</taxon>
        <taxon>asterids</taxon>
        <taxon>lamiids</taxon>
        <taxon>Boraginales</taxon>
        <taxon>Boraginaceae</taxon>
        <taxon>Boraginoideae</taxon>
        <taxon>Lithospermeae</taxon>
        <taxon>Lithospermum</taxon>
    </lineage>
</organism>
<keyword evidence="4" id="KW-1185">Reference proteome</keyword>
<feature type="signal peptide" evidence="1">
    <location>
        <begin position="1"/>
        <end position="25"/>
    </location>
</feature>
<comment type="caution">
    <text evidence="3">The sequence shown here is derived from an EMBL/GenBank/DDBJ whole genome shotgun (WGS) entry which is preliminary data.</text>
</comment>
<feature type="chain" id="PRO_5043864758" description="Reverse transcriptase zinc-binding domain-containing protein" evidence="1">
    <location>
        <begin position="26"/>
        <end position="355"/>
    </location>
</feature>
<dbReference type="EMBL" id="BAABME010013202">
    <property type="protein sequence ID" value="GAA0185918.1"/>
    <property type="molecule type" value="Genomic_DNA"/>
</dbReference>
<gene>
    <name evidence="3" type="ORF">LIER_33206</name>
</gene>
<protein>
    <recommendedName>
        <fullName evidence="2">Reverse transcriptase zinc-binding domain-containing protein</fullName>
    </recommendedName>
</protein>
<reference evidence="3 4" key="1">
    <citation type="submission" date="2024-01" db="EMBL/GenBank/DDBJ databases">
        <title>The complete chloroplast genome sequence of Lithospermum erythrorhizon: insights into the phylogenetic relationship among Boraginaceae species and the maternal lineages of purple gromwells.</title>
        <authorList>
            <person name="Okada T."/>
            <person name="Watanabe K."/>
        </authorList>
    </citation>
    <scope>NUCLEOTIDE SEQUENCE [LARGE SCALE GENOMIC DNA]</scope>
</reference>
<dbReference type="PANTHER" id="PTHR33659">
    <property type="entry name" value="PROTEIN, PUTATIVE-RELATED-RELATED"/>
    <property type="match status" value="1"/>
</dbReference>
<accession>A0AAV3RXR9</accession>
<dbReference type="InterPro" id="IPR026960">
    <property type="entry name" value="RVT-Znf"/>
</dbReference>
<name>A0AAV3RXR9_LITER</name>
<feature type="domain" description="Reverse transcriptase zinc-binding" evidence="2">
    <location>
        <begin position="206"/>
        <end position="272"/>
    </location>
</feature>
<dbReference type="AlphaFoldDB" id="A0AAV3RXR9"/>
<proteinExistence type="predicted"/>
<dbReference type="Proteomes" id="UP001454036">
    <property type="component" value="Unassembled WGS sequence"/>
</dbReference>
<sequence>MAQVSIVKKITMVAIAFVAVATASAQEMAPAPSPDAGAAFSMTVSSAMGTYFRRSSFMHAKLGTNPSFKWRSLLEGRKVLTMGIRWRVGDGKKIDIWKDPWIPRTTNFLPRGREAEGLCRVSQLPNNGQWRKDLIPTLFDPEDTQRILAMPLSRYHIRDKIVWHHTNNGVYLTSLGYKSARALKRNGGLRCKPAGECSDGGGDGDVRKNLWGLRIPPRVKKIIWSCLHNILPTKDRLARKGILVERHCLLCSSQNENLLHLRLTCPFSNRLWFATPWNILTTGRPRHSFKEWWNFMIVQFQACGRSEALGEIACILWNLWKHMNSIQFEGIGGDMDQIWKDFNWQLTTFAEALPT</sequence>
<dbReference type="Pfam" id="PF13966">
    <property type="entry name" value="zf-RVT"/>
    <property type="match status" value="1"/>
</dbReference>